<gene>
    <name evidence="3" type="ORF">SPIL2461_LOCUS18065</name>
</gene>
<keyword evidence="4" id="KW-1185">Reference proteome</keyword>
<keyword evidence="2" id="KW-0812">Transmembrane</keyword>
<protein>
    <submittedName>
        <fullName evidence="3">Uncharacterized protein</fullName>
    </submittedName>
</protein>
<keyword evidence="2" id="KW-1133">Transmembrane helix</keyword>
<proteinExistence type="predicted"/>
<evidence type="ECO:0000313" key="4">
    <source>
        <dbReference type="Proteomes" id="UP000649617"/>
    </source>
</evidence>
<organism evidence="3 4">
    <name type="scientific">Symbiodinium pilosum</name>
    <name type="common">Dinoflagellate</name>
    <dbReference type="NCBI Taxonomy" id="2952"/>
    <lineage>
        <taxon>Eukaryota</taxon>
        <taxon>Sar</taxon>
        <taxon>Alveolata</taxon>
        <taxon>Dinophyceae</taxon>
        <taxon>Suessiales</taxon>
        <taxon>Symbiodiniaceae</taxon>
        <taxon>Symbiodinium</taxon>
    </lineage>
</organism>
<feature type="transmembrane region" description="Helical" evidence="2">
    <location>
        <begin position="20"/>
        <end position="47"/>
    </location>
</feature>
<reference evidence="3" key="1">
    <citation type="submission" date="2021-02" db="EMBL/GenBank/DDBJ databases">
        <authorList>
            <person name="Dougan E. K."/>
            <person name="Rhodes N."/>
            <person name="Thang M."/>
            <person name="Chan C."/>
        </authorList>
    </citation>
    <scope>NUCLEOTIDE SEQUENCE</scope>
</reference>
<dbReference type="AlphaFoldDB" id="A0A812W2T1"/>
<evidence type="ECO:0000256" key="2">
    <source>
        <dbReference type="SAM" id="Phobius"/>
    </source>
</evidence>
<keyword evidence="2" id="KW-0472">Membrane</keyword>
<evidence type="ECO:0000256" key="1">
    <source>
        <dbReference type="SAM" id="MobiDB-lite"/>
    </source>
</evidence>
<accession>A0A812W2T1</accession>
<sequence>MNPKTTSGFRAILFDWDFYWNWNGVAMSGFWLVLLAVLLAIPSLGLLPWSRESVQRHSCMWSAATELAQLSEDTAGCLEYLMTILQEEAWKFPFHADSSNFYIRQLGNWAIPSRAVYMFGTAEALDPRPQIPVAQIVKPVKHLLVCRNKDNRSELILGDHVNFANTTALTVLKVAVFSTLTKSNMFFVLLKMVQTIHSLAPRHCHKPQTTHSTKPQTPSPNPKPQTVLGASQTKT</sequence>
<dbReference type="Proteomes" id="UP000649617">
    <property type="component" value="Unassembled WGS sequence"/>
</dbReference>
<dbReference type="EMBL" id="CAJNIZ010043564">
    <property type="protein sequence ID" value="CAE7663124.1"/>
    <property type="molecule type" value="Genomic_DNA"/>
</dbReference>
<name>A0A812W2T1_SYMPI</name>
<evidence type="ECO:0000313" key="3">
    <source>
        <dbReference type="EMBL" id="CAE7663124.1"/>
    </source>
</evidence>
<comment type="caution">
    <text evidence="3">The sequence shown here is derived from an EMBL/GenBank/DDBJ whole genome shotgun (WGS) entry which is preliminary data.</text>
</comment>
<feature type="region of interest" description="Disordered" evidence="1">
    <location>
        <begin position="204"/>
        <end position="235"/>
    </location>
</feature>